<name>A0ABX0ZJP2_9ACTN</name>
<evidence type="ECO:0000256" key="1">
    <source>
        <dbReference type="SAM" id="SignalP"/>
    </source>
</evidence>
<evidence type="ECO:0000313" key="3">
    <source>
        <dbReference type="Proteomes" id="UP000734511"/>
    </source>
</evidence>
<evidence type="ECO:0000313" key="2">
    <source>
        <dbReference type="EMBL" id="NJP42956.1"/>
    </source>
</evidence>
<feature type="signal peptide" evidence="1">
    <location>
        <begin position="1"/>
        <end position="19"/>
    </location>
</feature>
<proteinExistence type="predicted"/>
<keyword evidence="3" id="KW-1185">Reference proteome</keyword>
<dbReference type="RefSeq" id="WP_167981819.1">
    <property type="nucleotide sequence ID" value="NZ_JAATEJ010000003.1"/>
</dbReference>
<accession>A0ABX0ZJP2</accession>
<keyword evidence="1" id="KW-0732">Signal</keyword>
<dbReference type="Proteomes" id="UP000734511">
    <property type="component" value="Unassembled WGS sequence"/>
</dbReference>
<evidence type="ECO:0008006" key="4">
    <source>
        <dbReference type="Google" id="ProtNLM"/>
    </source>
</evidence>
<protein>
    <recommendedName>
        <fullName evidence="4">Lipoprotein</fullName>
    </recommendedName>
</protein>
<sequence>MRVRRTLAALCAVVPLAWAAAGCSDSSAGQVVGTRGTTFRQAVSNPVHDKCHSFAPSGVDQVTNNTGVDIVLHKGPNCTDPPGRPSFYLAATYSTTAVAQLGLYRSFSTVGWPPPVPAA</sequence>
<feature type="chain" id="PRO_5045460886" description="Lipoprotein" evidence="1">
    <location>
        <begin position="20"/>
        <end position="119"/>
    </location>
</feature>
<gene>
    <name evidence="2" type="ORF">HCN08_05970</name>
</gene>
<comment type="caution">
    <text evidence="2">The sequence shown here is derived from an EMBL/GenBank/DDBJ whole genome shotgun (WGS) entry which is preliminary data.</text>
</comment>
<dbReference type="PROSITE" id="PS51257">
    <property type="entry name" value="PROKAR_LIPOPROTEIN"/>
    <property type="match status" value="1"/>
</dbReference>
<dbReference type="EMBL" id="JAATEJ010000003">
    <property type="protein sequence ID" value="NJP42956.1"/>
    <property type="molecule type" value="Genomic_DNA"/>
</dbReference>
<organism evidence="2 3">
    <name type="scientific">Actinacidiphila epipremni</name>
    <dbReference type="NCBI Taxonomy" id="2053013"/>
    <lineage>
        <taxon>Bacteria</taxon>
        <taxon>Bacillati</taxon>
        <taxon>Actinomycetota</taxon>
        <taxon>Actinomycetes</taxon>
        <taxon>Kitasatosporales</taxon>
        <taxon>Streptomycetaceae</taxon>
        <taxon>Actinacidiphila</taxon>
    </lineage>
</organism>
<reference evidence="2 3" key="1">
    <citation type="submission" date="2020-03" db="EMBL/GenBank/DDBJ databases">
        <title>WGS of actinomycetes isolated from Thailand.</title>
        <authorList>
            <person name="Thawai C."/>
        </authorList>
    </citation>
    <scope>NUCLEOTIDE SEQUENCE [LARGE SCALE GENOMIC DNA]</scope>
    <source>
        <strain evidence="2 3">PRB2-1</strain>
    </source>
</reference>